<proteinExistence type="predicted"/>
<comment type="caution">
    <text evidence="1">The sequence shown here is derived from an EMBL/GenBank/DDBJ whole genome shotgun (WGS) entry which is preliminary data.</text>
</comment>
<reference evidence="1" key="1">
    <citation type="journal article" date="2015" name="Nature">
        <title>Complex archaea that bridge the gap between prokaryotes and eukaryotes.</title>
        <authorList>
            <person name="Spang A."/>
            <person name="Saw J.H."/>
            <person name="Jorgensen S.L."/>
            <person name="Zaremba-Niedzwiedzka K."/>
            <person name="Martijn J."/>
            <person name="Lind A.E."/>
            <person name="van Eijk R."/>
            <person name="Schleper C."/>
            <person name="Guy L."/>
            <person name="Ettema T.J."/>
        </authorList>
    </citation>
    <scope>NUCLEOTIDE SEQUENCE</scope>
</reference>
<organism evidence="1">
    <name type="scientific">marine sediment metagenome</name>
    <dbReference type="NCBI Taxonomy" id="412755"/>
    <lineage>
        <taxon>unclassified sequences</taxon>
        <taxon>metagenomes</taxon>
        <taxon>ecological metagenomes</taxon>
    </lineage>
</organism>
<dbReference type="AlphaFoldDB" id="A0A0F8YSU1"/>
<protein>
    <submittedName>
        <fullName evidence="1">Uncharacterized protein</fullName>
    </submittedName>
</protein>
<name>A0A0F8YSU1_9ZZZZ</name>
<gene>
    <name evidence="1" type="ORF">LCGC14_3057030</name>
</gene>
<evidence type="ECO:0000313" key="1">
    <source>
        <dbReference type="EMBL" id="KKK57189.1"/>
    </source>
</evidence>
<sequence length="40" mass="4611">LSEQCGYVCIVVYEDESNKGKAFYFNNQHGMCELHDLKTP</sequence>
<dbReference type="EMBL" id="LAZR01064613">
    <property type="protein sequence ID" value="KKK57189.1"/>
    <property type="molecule type" value="Genomic_DNA"/>
</dbReference>
<accession>A0A0F8YSU1</accession>
<feature type="non-terminal residue" evidence="1">
    <location>
        <position position="1"/>
    </location>
</feature>